<feature type="transmembrane region" description="Helical" evidence="6">
    <location>
        <begin position="80"/>
        <end position="100"/>
    </location>
</feature>
<evidence type="ECO:0000313" key="8">
    <source>
        <dbReference type="EMBL" id="SCF30404.1"/>
    </source>
</evidence>
<organism evidence="8 9">
    <name type="scientific">Micromonospora marina</name>
    <dbReference type="NCBI Taxonomy" id="307120"/>
    <lineage>
        <taxon>Bacteria</taxon>
        <taxon>Bacillati</taxon>
        <taxon>Actinomycetota</taxon>
        <taxon>Actinomycetes</taxon>
        <taxon>Micromonosporales</taxon>
        <taxon>Micromonosporaceae</taxon>
        <taxon>Micromonospora</taxon>
    </lineage>
</organism>
<evidence type="ECO:0000259" key="7">
    <source>
        <dbReference type="PROSITE" id="PS51012"/>
    </source>
</evidence>
<evidence type="ECO:0000313" key="9">
    <source>
        <dbReference type="Proteomes" id="UP000198551"/>
    </source>
</evidence>
<evidence type="ECO:0000256" key="3">
    <source>
        <dbReference type="ARBA" id="ARBA00022989"/>
    </source>
</evidence>
<dbReference type="InterPro" id="IPR000412">
    <property type="entry name" value="ABC_2_transport"/>
</dbReference>
<dbReference type="RefSeq" id="WP_018787731.1">
    <property type="nucleotide sequence ID" value="NZ_FMCV01000016.1"/>
</dbReference>
<feature type="transmembrane region" description="Helical" evidence="6">
    <location>
        <begin position="138"/>
        <end position="159"/>
    </location>
</feature>
<feature type="transmembrane region" description="Helical" evidence="6">
    <location>
        <begin position="193"/>
        <end position="212"/>
    </location>
</feature>
<evidence type="ECO:0000256" key="6">
    <source>
        <dbReference type="RuleBase" id="RU361157"/>
    </source>
</evidence>
<evidence type="ECO:0000256" key="5">
    <source>
        <dbReference type="ARBA" id="ARBA00023251"/>
    </source>
</evidence>
<dbReference type="PIRSF" id="PIRSF006648">
    <property type="entry name" value="DrrB"/>
    <property type="match status" value="1"/>
</dbReference>
<dbReference type="InterPro" id="IPR052522">
    <property type="entry name" value="ABC-2_transport_permease"/>
</dbReference>
<evidence type="ECO:0000256" key="2">
    <source>
        <dbReference type="ARBA" id="ARBA00022692"/>
    </source>
</evidence>
<gene>
    <name evidence="8" type="ORF">GA0070215_11617</name>
</gene>
<protein>
    <recommendedName>
        <fullName evidence="6">Transport permease protein</fullName>
    </recommendedName>
</protein>
<dbReference type="GO" id="GO:0140359">
    <property type="term" value="F:ABC-type transporter activity"/>
    <property type="evidence" value="ECO:0007669"/>
    <property type="project" value="InterPro"/>
</dbReference>
<evidence type="ECO:0000256" key="4">
    <source>
        <dbReference type="ARBA" id="ARBA00023136"/>
    </source>
</evidence>
<feature type="transmembrane region" description="Helical" evidence="6">
    <location>
        <begin position="165"/>
        <end position="186"/>
    </location>
</feature>
<dbReference type="Proteomes" id="UP000198551">
    <property type="component" value="Unassembled WGS sequence"/>
</dbReference>
<name>A0A1C4ZBW8_9ACTN</name>
<keyword evidence="5" id="KW-0046">Antibiotic resistance</keyword>
<dbReference type="PANTHER" id="PTHR43332:SF2">
    <property type="entry name" value="INNER MEMBRANE TRANSPORT PERMEASE YADH"/>
    <property type="match status" value="1"/>
</dbReference>
<accession>A0A1C4ZBW8</accession>
<feature type="domain" description="ABC transmembrane type-2" evidence="7">
    <location>
        <begin position="47"/>
        <end position="276"/>
    </location>
</feature>
<keyword evidence="6" id="KW-1003">Cell membrane</keyword>
<dbReference type="GO" id="GO:0046677">
    <property type="term" value="P:response to antibiotic"/>
    <property type="evidence" value="ECO:0007669"/>
    <property type="project" value="UniProtKB-KW"/>
</dbReference>
<proteinExistence type="inferred from homology"/>
<dbReference type="PROSITE" id="PS51012">
    <property type="entry name" value="ABC_TM2"/>
    <property type="match status" value="1"/>
</dbReference>
<keyword evidence="2 6" id="KW-0812">Transmembrane</keyword>
<feature type="transmembrane region" description="Helical" evidence="6">
    <location>
        <begin position="45"/>
        <end position="68"/>
    </location>
</feature>
<dbReference type="GO" id="GO:0043190">
    <property type="term" value="C:ATP-binding cassette (ABC) transporter complex"/>
    <property type="evidence" value="ECO:0007669"/>
    <property type="project" value="InterPro"/>
</dbReference>
<keyword evidence="3 6" id="KW-1133">Transmembrane helix</keyword>
<dbReference type="PANTHER" id="PTHR43332">
    <property type="entry name" value="INNER MEMBRANE TRANSPORT PERMEASE YADH-RELATED"/>
    <property type="match status" value="1"/>
</dbReference>
<dbReference type="Pfam" id="PF01061">
    <property type="entry name" value="ABC2_membrane"/>
    <property type="match status" value="1"/>
</dbReference>
<evidence type="ECO:0000256" key="1">
    <source>
        <dbReference type="ARBA" id="ARBA00004141"/>
    </source>
</evidence>
<sequence length="279" mass="29879">MSVTAPAPPSAPSPAAAPPPVRALDQLATFRAVLSRDLFVTGRELVGFLLQVFIQPLFMLLIFGKVLSDLGYASDDFSNVLLPGVIALNAFLIGLENTALPMMMDFSFTREIEDRLLAPMATPLVALEKIIFGGIRGLIAGVVLIPVGMLMLGVTWPWAVVLKVVGVLAIGALVGAAVGLAFGTLVPTQHIQIMFTVVMTPIMFTGATQFPLLGLDSLRWYQVICSLNPLTYISEATRSLVGPPGVESLPLWLCMCVLTGVFVVFSAIGMRGFMRRAMD</sequence>
<comment type="subcellular location">
    <subcellularLocation>
        <location evidence="6">Cell membrane</location>
        <topology evidence="6">Multi-pass membrane protein</topology>
    </subcellularLocation>
    <subcellularLocation>
        <location evidence="1">Membrane</location>
        <topology evidence="1">Multi-pass membrane protein</topology>
    </subcellularLocation>
</comment>
<dbReference type="AlphaFoldDB" id="A0A1C4ZBW8"/>
<dbReference type="InterPro" id="IPR013525">
    <property type="entry name" value="ABC2_TM"/>
</dbReference>
<keyword evidence="6" id="KW-0813">Transport</keyword>
<dbReference type="InterPro" id="IPR047817">
    <property type="entry name" value="ABC2_TM_bact-type"/>
</dbReference>
<feature type="transmembrane region" description="Helical" evidence="6">
    <location>
        <begin position="249"/>
        <end position="270"/>
    </location>
</feature>
<reference evidence="9" key="1">
    <citation type="submission" date="2016-06" db="EMBL/GenBank/DDBJ databases">
        <authorList>
            <person name="Varghese N."/>
        </authorList>
    </citation>
    <scope>NUCLEOTIDE SEQUENCE [LARGE SCALE GENOMIC DNA]</scope>
    <source>
        <strain evidence="9">DSM 45555</strain>
    </source>
</reference>
<comment type="similarity">
    <text evidence="6">Belongs to the ABC-2 integral membrane protein family.</text>
</comment>
<dbReference type="EMBL" id="FMCV01000016">
    <property type="protein sequence ID" value="SCF30404.1"/>
    <property type="molecule type" value="Genomic_DNA"/>
</dbReference>
<keyword evidence="4 6" id="KW-0472">Membrane</keyword>
<keyword evidence="9" id="KW-1185">Reference proteome</keyword>